<dbReference type="PANTHER" id="PTHR12385">
    <property type="entry name" value="CHOLINE TRANSPORTER-LIKE (SLC FAMILY 44)"/>
    <property type="match status" value="1"/>
</dbReference>
<dbReference type="Proteomes" id="UP001519460">
    <property type="component" value="Unassembled WGS sequence"/>
</dbReference>
<evidence type="ECO:0000313" key="9">
    <source>
        <dbReference type="Proteomes" id="UP001519460"/>
    </source>
</evidence>
<keyword evidence="6" id="KW-0325">Glycoprotein</keyword>
<feature type="transmembrane region" description="Helical" evidence="7">
    <location>
        <begin position="284"/>
        <end position="309"/>
    </location>
</feature>
<evidence type="ECO:0000313" key="8">
    <source>
        <dbReference type="EMBL" id="KAK7480288.1"/>
    </source>
</evidence>
<accession>A0ABD0JZG5</accession>
<feature type="transmembrane region" description="Helical" evidence="7">
    <location>
        <begin position="53"/>
        <end position="77"/>
    </location>
</feature>
<organism evidence="8 9">
    <name type="scientific">Batillaria attramentaria</name>
    <dbReference type="NCBI Taxonomy" id="370345"/>
    <lineage>
        <taxon>Eukaryota</taxon>
        <taxon>Metazoa</taxon>
        <taxon>Spiralia</taxon>
        <taxon>Lophotrochozoa</taxon>
        <taxon>Mollusca</taxon>
        <taxon>Gastropoda</taxon>
        <taxon>Caenogastropoda</taxon>
        <taxon>Sorbeoconcha</taxon>
        <taxon>Cerithioidea</taxon>
        <taxon>Batillariidae</taxon>
        <taxon>Batillaria</taxon>
    </lineage>
</organism>
<dbReference type="EMBL" id="JACVVK020000284">
    <property type="protein sequence ID" value="KAK7480288.1"/>
    <property type="molecule type" value="Genomic_DNA"/>
</dbReference>
<evidence type="ECO:0000256" key="5">
    <source>
        <dbReference type="ARBA" id="ARBA00023136"/>
    </source>
</evidence>
<evidence type="ECO:0000256" key="2">
    <source>
        <dbReference type="ARBA" id="ARBA00007168"/>
    </source>
</evidence>
<sequence length="310" mass="34197">MGASVIPGNGMSTAAGHSRSSYAHCQKACVSGRGEPREYDPDFKGPVEDRGCTDIICCILFVLCILGAVACSLVGYVRGDPLRLVYPTDSAGNFCGQGEFENKTKLFFFDLLQCAKMGSIVRLGCPTPQENFVYLEAKTMDAANRKAAREKLICKHGFDAVASSLSIEQIIEQEKCAAYYVKSKPVVNRCIPAMFNELVDLKDQIKTGGNNPLVTVFNETVTGTQLENGTTHLAQFYRLKGYAELVFSDLSESWPHILVGLLIAMLVSLLWIFLLRWLVAVMVWVTLVLFAGLFGYSEHYFVLVLVSIFI</sequence>
<evidence type="ECO:0000256" key="7">
    <source>
        <dbReference type="SAM" id="Phobius"/>
    </source>
</evidence>
<keyword evidence="4 7" id="KW-1133">Transmembrane helix</keyword>
<evidence type="ECO:0000256" key="3">
    <source>
        <dbReference type="ARBA" id="ARBA00022692"/>
    </source>
</evidence>
<proteinExistence type="inferred from homology"/>
<protein>
    <submittedName>
        <fullName evidence="8">Uncharacterized protein</fullName>
    </submittedName>
</protein>
<evidence type="ECO:0000256" key="4">
    <source>
        <dbReference type="ARBA" id="ARBA00022989"/>
    </source>
</evidence>
<comment type="caution">
    <text evidence="8">The sequence shown here is derived from an EMBL/GenBank/DDBJ whole genome shotgun (WGS) entry which is preliminary data.</text>
</comment>
<keyword evidence="5 7" id="KW-0472">Membrane</keyword>
<comment type="similarity">
    <text evidence="2">Belongs to the CTL (choline transporter-like) family.</text>
</comment>
<dbReference type="InterPro" id="IPR007603">
    <property type="entry name" value="Choline_transptr-like"/>
</dbReference>
<gene>
    <name evidence="8" type="ORF">BaRGS_00028456</name>
</gene>
<name>A0ABD0JZG5_9CAEN</name>
<evidence type="ECO:0000256" key="6">
    <source>
        <dbReference type="ARBA" id="ARBA00023180"/>
    </source>
</evidence>
<feature type="transmembrane region" description="Helical" evidence="7">
    <location>
        <begin position="257"/>
        <end position="278"/>
    </location>
</feature>
<dbReference type="GO" id="GO:0016020">
    <property type="term" value="C:membrane"/>
    <property type="evidence" value="ECO:0007669"/>
    <property type="project" value="UniProtKB-SubCell"/>
</dbReference>
<dbReference type="PANTHER" id="PTHR12385:SF14">
    <property type="entry name" value="CHOLINE TRANSPORTER-LIKE 2"/>
    <property type="match status" value="1"/>
</dbReference>
<keyword evidence="9" id="KW-1185">Reference proteome</keyword>
<dbReference type="AlphaFoldDB" id="A0ABD0JZG5"/>
<evidence type="ECO:0000256" key="1">
    <source>
        <dbReference type="ARBA" id="ARBA00004141"/>
    </source>
</evidence>
<comment type="subcellular location">
    <subcellularLocation>
        <location evidence="1">Membrane</location>
        <topology evidence="1">Multi-pass membrane protein</topology>
    </subcellularLocation>
</comment>
<reference evidence="8 9" key="1">
    <citation type="journal article" date="2023" name="Sci. Data">
        <title>Genome assembly of the Korean intertidal mud-creeper Batillaria attramentaria.</title>
        <authorList>
            <person name="Patra A.K."/>
            <person name="Ho P.T."/>
            <person name="Jun S."/>
            <person name="Lee S.J."/>
            <person name="Kim Y."/>
            <person name="Won Y.J."/>
        </authorList>
    </citation>
    <scope>NUCLEOTIDE SEQUENCE [LARGE SCALE GENOMIC DNA]</scope>
    <source>
        <strain evidence="8">Wonlab-2016</strain>
    </source>
</reference>
<keyword evidence="3 7" id="KW-0812">Transmembrane</keyword>